<dbReference type="InterPro" id="IPR005744">
    <property type="entry name" value="Hy-lIII"/>
</dbReference>
<evidence type="ECO:0000313" key="10">
    <source>
        <dbReference type="Proteomes" id="UP000070394"/>
    </source>
</evidence>
<reference evidence="10" key="1">
    <citation type="submission" date="2016-01" db="EMBL/GenBank/DDBJ databases">
        <authorList>
            <person name="Mitreva M."/>
            <person name="Pepin K.H."/>
            <person name="Mihindukulasuriya K.A."/>
            <person name="Fulton R."/>
            <person name="Fronick C."/>
            <person name="O'Laughlin M."/>
            <person name="Miner T."/>
            <person name="Herter B."/>
            <person name="Rosa B.A."/>
            <person name="Cordes M."/>
            <person name="Tomlinson C."/>
            <person name="Wollam A."/>
            <person name="Palsikar V.B."/>
            <person name="Mardis E.R."/>
            <person name="Wilson R.K."/>
        </authorList>
    </citation>
    <scope>NUCLEOTIDE SEQUENCE [LARGE SCALE GENOMIC DNA]</scope>
    <source>
        <strain evidence="10">DNF00896</strain>
    </source>
</reference>
<comment type="subcellular location">
    <subcellularLocation>
        <location evidence="1">Cell membrane</location>
        <topology evidence="1">Multi-pass membrane protein</topology>
    </subcellularLocation>
</comment>
<dbReference type="Pfam" id="PF03006">
    <property type="entry name" value="HlyIII"/>
    <property type="match status" value="1"/>
</dbReference>
<comment type="caution">
    <text evidence="9">The sequence shown here is derived from an EMBL/GenBank/DDBJ whole genome shotgun (WGS) entry which is preliminary data.</text>
</comment>
<dbReference type="NCBIfam" id="TIGR01065">
    <property type="entry name" value="hlyIII"/>
    <property type="match status" value="1"/>
</dbReference>
<evidence type="ECO:0000256" key="2">
    <source>
        <dbReference type="ARBA" id="ARBA00008488"/>
    </source>
</evidence>
<feature type="transmembrane region" description="Helical" evidence="8">
    <location>
        <begin position="215"/>
        <end position="234"/>
    </location>
</feature>
<keyword evidence="6 8" id="KW-0472">Membrane</keyword>
<dbReference type="InterPro" id="IPR004254">
    <property type="entry name" value="AdipoR/HlyIII-related"/>
</dbReference>
<keyword evidence="4 8" id="KW-0812">Transmembrane</keyword>
<protein>
    <submittedName>
        <fullName evidence="9">Channel protein, hemolysin III family</fullName>
    </submittedName>
</protein>
<evidence type="ECO:0000256" key="1">
    <source>
        <dbReference type="ARBA" id="ARBA00004651"/>
    </source>
</evidence>
<dbReference type="RefSeq" id="WP_060930611.1">
    <property type="nucleotide sequence ID" value="NZ_KQ959780.1"/>
</dbReference>
<keyword evidence="10" id="KW-1185">Reference proteome</keyword>
<evidence type="ECO:0000256" key="3">
    <source>
        <dbReference type="ARBA" id="ARBA00022475"/>
    </source>
</evidence>
<feature type="transmembrane region" description="Helical" evidence="8">
    <location>
        <begin position="52"/>
        <end position="73"/>
    </location>
</feature>
<evidence type="ECO:0000256" key="8">
    <source>
        <dbReference type="SAM" id="Phobius"/>
    </source>
</evidence>
<dbReference type="Proteomes" id="UP000070394">
    <property type="component" value="Unassembled WGS sequence"/>
</dbReference>
<evidence type="ECO:0000256" key="7">
    <source>
        <dbReference type="PIRSR" id="PIRSR604254-1"/>
    </source>
</evidence>
<dbReference type="GO" id="GO:0005886">
    <property type="term" value="C:plasma membrane"/>
    <property type="evidence" value="ECO:0007669"/>
    <property type="project" value="UniProtKB-SubCell"/>
</dbReference>
<feature type="binding site" evidence="7">
    <location>
        <position position="210"/>
    </location>
    <ligand>
        <name>Zn(2+)</name>
        <dbReference type="ChEBI" id="CHEBI:29105"/>
    </ligand>
</feature>
<gene>
    <name evidence="9" type="ORF">HMPREF1866_00681</name>
</gene>
<keyword evidence="7" id="KW-0862">Zinc</keyword>
<proteinExistence type="inferred from homology"/>
<dbReference type="EMBL" id="LSDA01000018">
    <property type="protein sequence ID" value="KXB60144.1"/>
    <property type="molecule type" value="Genomic_DNA"/>
</dbReference>
<feature type="binding site" evidence="7">
    <location>
        <position position="79"/>
    </location>
    <ligand>
        <name>Zn(2+)</name>
        <dbReference type="ChEBI" id="CHEBI:29105"/>
    </ligand>
</feature>
<dbReference type="GO" id="GO:0140911">
    <property type="term" value="F:pore-forming activity"/>
    <property type="evidence" value="ECO:0007669"/>
    <property type="project" value="InterPro"/>
</dbReference>
<feature type="transmembrane region" description="Helical" evidence="8">
    <location>
        <begin position="121"/>
        <end position="140"/>
    </location>
</feature>
<keyword evidence="7" id="KW-0479">Metal-binding</keyword>
<feature type="transmembrane region" description="Helical" evidence="8">
    <location>
        <begin position="147"/>
        <end position="164"/>
    </location>
</feature>
<dbReference type="PANTHER" id="PTHR20855">
    <property type="entry name" value="ADIPOR/PROGESTIN RECEPTOR-RELATED"/>
    <property type="match status" value="1"/>
</dbReference>
<evidence type="ECO:0000256" key="4">
    <source>
        <dbReference type="ARBA" id="ARBA00022692"/>
    </source>
</evidence>
<feature type="binding site" evidence="7">
    <location>
        <position position="214"/>
    </location>
    <ligand>
        <name>Zn(2+)</name>
        <dbReference type="ChEBI" id="CHEBI:29105"/>
    </ligand>
</feature>
<comment type="similarity">
    <text evidence="2">Belongs to the UPF0073 (Hly-III) family.</text>
</comment>
<feature type="transmembrane region" description="Helical" evidence="8">
    <location>
        <begin position="28"/>
        <end position="46"/>
    </location>
</feature>
<evidence type="ECO:0000256" key="6">
    <source>
        <dbReference type="ARBA" id="ARBA00023136"/>
    </source>
</evidence>
<dbReference type="AlphaFoldDB" id="A0A133ZXI2"/>
<keyword evidence="3" id="KW-1003">Cell membrane</keyword>
<dbReference type="PATRIC" id="fig|467210.3.peg.672"/>
<accession>A0A133ZXI2</accession>
<organism evidence="9 10">
    <name type="scientific">Lachnoanaerobaculum saburreum</name>
    <dbReference type="NCBI Taxonomy" id="467210"/>
    <lineage>
        <taxon>Bacteria</taxon>
        <taxon>Bacillati</taxon>
        <taxon>Bacillota</taxon>
        <taxon>Clostridia</taxon>
        <taxon>Lachnospirales</taxon>
        <taxon>Lachnospiraceae</taxon>
        <taxon>Lachnoanaerobaculum</taxon>
    </lineage>
</organism>
<evidence type="ECO:0000313" key="9">
    <source>
        <dbReference type="EMBL" id="KXB60144.1"/>
    </source>
</evidence>
<evidence type="ECO:0000256" key="5">
    <source>
        <dbReference type="ARBA" id="ARBA00022989"/>
    </source>
</evidence>
<name>A0A133ZXI2_9FIRM</name>
<dbReference type="OrthoDB" id="9813689at2"/>
<dbReference type="STRING" id="467210.HMPREF1866_00681"/>
<dbReference type="GO" id="GO:0046872">
    <property type="term" value="F:metal ion binding"/>
    <property type="evidence" value="ECO:0007669"/>
    <property type="project" value="UniProtKB-KW"/>
</dbReference>
<feature type="transmembrane region" description="Helical" evidence="8">
    <location>
        <begin position="176"/>
        <end position="195"/>
    </location>
</feature>
<keyword evidence="5 8" id="KW-1133">Transmembrane helix</keyword>
<dbReference type="PANTHER" id="PTHR20855:SF3">
    <property type="entry name" value="LD03007P"/>
    <property type="match status" value="1"/>
</dbReference>
<sequence>MKTKNREKTRFGVLPGTISIQIREPGSAITHFIGLILVWIGALPLMQRSIEHGSFITSLSMLVFIISTTLLYTASTLYHSVVLDLKKTMIFRKIDHTMISVLIAGTYTPVCLTALKGFTGYILLAAIWALAIGGIFLKIFFVSCPKWLSSTLYLIMGWLCVFALKPIYKTLPLSGFLWLLFGGIAYTLGAVIYAFKLKSFNEKHIYFGSHEIFHVFIMLGTFCHYMLLFTTLSLY</sequence>